<dbReference type="HOGENOM" id="CLU_1215447_0_0_1"/>
<dbReference type="EMBL" id="KN837213">
    <property type="protein sequence ID" value="KIJ33405.1"/>
    <property type="molecule type" value="Genomic_DNA"/>
</dbReference>
<accession>A0A0C9V7P9</accession>
<gene>
    <name evidence="1" type="ORF">M422DRAFT_264671</name>
</gene>
<proteinExistence type="predicted"/>
<reference evidence="1 2" key="1">
    <citation type="submission" date="2014-06" db="EMBL/GenBank/DDBJ databases">
        <title>Evolutionary Origins and Diversification of the Mycorrhizal Mutualists.</title>
        <authorList>
            <consortium name="DOE Joint Genome Institute"/>
            <consortium name="Mycorrhizal Genomics Consortium"/>
            <person name="Kohler A."/>
            <person name="Kuo A."/>
            <person name="Nagy L.G."/>
            <person name="Floudas D."/>
            <person name="Copeland A."/>
            <person name="Barry K.W."/>
            <person name="Cichocki N."/>
            <person name="Veneault-Fourrey C."/>
            <person name="LaButti K."/>
            <person name="Lindquist E.A."/>
            <person name="Lipzen A."/>
            <person name="Lundell T."/>
            <person name="Morin E."/>
            <person name="Murat C."/>
            <person name="Riley R."/>
            <person name="Ohm R."/>
            <person name="Sun H."/>
            <person name="Tunlid A."/>
            <person name="Henrissat B."/>
            <person name="Grigoriev I.V."/>
            <person name="Hibbett D.S."/>
            <person name="Martin F."/>
        </authorList>
    </citation>
    <scope>NUCLEOTIDE SEQUENCE [LARGE SCALE GENOMIC DNA]</scope>
    <source>
        <strain evidence="1 2">SS14</strain>
    </source>
</reference>
<name>A0A0C9V7P9_SPHS4</name>
<sequence length="228" mass="25457">MPSILTPVLEALKWVNLSIEDFFYELFTSSDPVHQSIVRELSYNVADILDQFADHQLTCAPLLNWCKHIVLGEIQQEILTLVKKSNGLHFNATHAHAAQLQDFSMDDMSTHFEQRAPVFWSFLFTIMNTSGDPLKRTLSGGTGSRRLRCGNATRLYGRLDKRYQSPGSNTPTQLSVYPRLNIGCGRVWTTNTGRMYCMPGAGKESAATLAPSLISDVGKRNGLGPRQH</sequence>
<evidence type="ECO:0000313" key="2">
    <source>
        <dbReference type="Proteomes" id="UP000054279"/>
    </source>
</evidence>
<protein>
    <submittedName>
        <fullName evidence="1">Unplaced genomic scaffold SPHSTscaffold_138, whole genome shotgun sequence</fullName>
    </submittedName>
</protein>
<keyword evidence="2" id="KW-1185">Reference proteome</keyword>
<dbReference type="Proteomes" id="UP000054279">
    <property type="component" value="Unassembled WGS sequence"/>
</dbReference>
<organism evidence="1 2">
    <name type="scientific">Sphaerobolus stellatus (strain SS14)</name>
    <dbReference type="NCBI Taxonomy" id="990650"/>
    <lineage>
        <taxon>Eukaryota</taxon>
        <taxon>Fungi</taxon>
        <taxon>Dikarya</taxon>
        <taxon>Basidiomycota</taxon>
        <taxon>Agaricomycotina</taxon>
        <taxon>Agaricomycetes</taxon>
        <taxon>Phallomycetidae</taxon>
        <taxon>Geastrales</taxon>
        <taxon>Sphaerobolaceae</taxon>
        <taxon>Sphaerobolus</taxon>
    </lineage>
</organism>
<dbReference type="AlphaFoldDB" id="A0A0C9V7P9"/>
<evidence type="ECO:0000313" key="1">
    <source>
        <dbReference type="EMBL" id="KIJ33405.1"/>
    </source>
</evidence>